<dbReference type="GO" id="GO:0009086">
    <property type="term" value="P:methionine biosynthetic process"/>
    <property type="evidence" value="ECO:0007669"/>
    <property type="project" value="InterPro"/>
</dbReference>
<dbReference type="HOGENOM" id="CLU_058877_0_1_9"/>
<reference evidence="2 3" key="1">
    <citation type="journal article" date="2010" name="J. Bacteriol.">
        <title>Complete genome sequence analysis of Leuconostoc kimchii IMSNU 11154.</title>
        <authorList>
            <person name="Oh H.M."/>
            <person name="Cho Y.J."/>
            <person name="Kim B.K."/>
            <person name="Roe J.H."/>
            <person name="Kang S.O."/>
            <person name="Nahm B.H."/>
            <person name="Jeong G."/>
            <person name="Han H.U."/>
            <person name="Chun J."/>
        </authorList>
    </citation>
    <scope>NUCLEOTIDE SEQUENCE [LARGE SCALE GENOMIC DNA]</scope>
    <source>
        <strain evidence="3">IMSNU 11154 / KCTC 2386 / IH25</strain>
    </source>
</reference>
<sequence length="203" mass="22887">MAQAYIDTALHFYELGNRYLQIDDVPWANIAQTLATSKDPEKRAKFDQYAEEIIYVNNKISDALPEDYTFTTHICRGNFRSTWLFTGGYDAISTFLGQLHVDGLFLEFDDERSGDFEKLGDIWHGDENKKLVLGLVTTKNSDLEDKDVIKARLADAANHVPLANLALSPQCCFASTVEGNDVSSESQWAKLNLIKEIAQEVWS</sequence>
<dbReference type="GO" id="GO:0003871">
    <property type="term" value="F:5-methyltetrahydropteroyltriglutamate-homocysteine S-methyltransferase activity"/>
    <property type="evidence" value="ECO:0007669"/>
    <property type="project" value="InterPro"/>
</dbReference>
<dbReference type="SUPFAM" id="SSF51726">
    <property type="entry name" value="UROD/MetE-like"/>
    <property type="match status" value="1"/>
</dbReference>
<dbReference type="Pfam" id="PF01717">
    <property type="entry name" value="Meth_synt_2"/>
    <property type="match status" value="1"/>
</dbReference>
<gene>
    <name evidence="2" type="ordered locus">LKI_04710</name>
</gene>
<dbReference type="RefSeq" id="WP_013103080.1">
    <property type="nucleotide sequence ID" value="NC_014136.1"/>
</dbReference>
<protein>
    <recommendedName>
        <fullName evidence="1">Cobalamin-independent methionine synthase MetE C-terminal/archaeal domain-containing protein</fullName>
    </recommendedName>
</protein>
<dbReference type="InterPro" id="IPR002629">
    <property type="entry name" value="Met_Synth_C/arc"/>
</dbReference>
<dbReference type="PANTHER" id="PTHR43844">
    <property type="entry name" value="METHIONINE SYNTHASE"/>
    <property type="match status" value="1"/>
</dbReference>
<dbReference type="Proteomes" id="UP000002362">
    <property type="component" value="Chromosome"/>
</dbReference>
<dbReference type="KEGG" id="lki:LKI_04710"/>
<dbReference type="STRING" id="762051.LKI_04710"/>
<dbReference type="EMBL" id="CP001758">
    <property type="protein sequence ID" value="ADG40484.1"/>
    <property type="molecule type" value="Genomic_DNA"/>
</dbReference>
<dbReference type="CDD" id="cd03311">
    <property type="entry name" value="CIMS_C_terminal_like"/>
    <property type="match status" value="1"/>
</dbReference>
<name>D5T2I5_LEUKI</name>
<dbReference type="Gene3D" id="3.20.20.210">
    <property type="match status" value="1"/>
</dbReference>
<dbReference type="eggNOG" id="COG0620">
    <property type="taxonomic scope" value="Bacteria"/>
</dbReference>
<dbReference type="GO" id="GO:0008270">
    <property type="term" value="F:zinc ion binding"/>
    <property type="evidence" value="ECO:0007669"/>
    <property type="project" value="InterPro"/>
</dbReference>
<dbReference type="AlphaFoldDB" id="D5T2I5"/>
<dbReference type="PANTHER" id="PTHR43844:SF1">
    <property type="entry name" value="METHIONINE SYNTHASE"/>
    <property type="match status" value="1"/>
</dbReference>
<proteinExistence type="predicted"/>
<feature type="domain" description="Cobalamin-independent methionine synthase MetE C-terminal/archaeal" evidence="1">
    <location>
        <begin position="8"/>
        <end position="174"/>
    </location>
</feature>
<organism evidence="2 3">
    <name type="scientific">Leuconostoc kimchii (strain IMSNU 11154 / KCTC 2386 / IH25)</name>
    <dbReference type="NCBI Taxonomy" id="762051"/>
    <lineage>
        <taxon>Bacteria</taxon>
        <taxon>Bacillati</taxon>
        <taxon>Bacillota</taxon>
        <taxon>Bacilli</taxon>
        <taxon>Lactobacillales</taxon>
        <taxon>Lactobacillaceae</taxon>
        <taxon>Leuconostoc</taxon>
    </lineage>
</organism>
<evidence type="ECO:0000313" key="3">
    <source>
        <dbReference type="Proteomes" id="UP000002362"/>
    </source>
</evidence>
<evidence type="ECO:0000259" key="1">
    <source>
        <dbReference type="Pfam" id="PF01717"/>
    </source>
</evidence>
<dbReference type="PATRIC" id="fig|762051.18.peg.950"/>
<dbReference type="InterPro" id="IPR038071">
    <property type="entry name" value="UROD/MetE-like_sf"/>
</dbReference>
<accession>D5T2I5</accession>
<evidence type="ECO:0000313" key="2">
    <source>
        <dbReference type="EMBL" id="ADG40484.1"/>
    </source>
</evidence>